<keyword evidence="2" id="KW-0812">Transmembrane</keyword>
<keyword evidence="2" id="KW-1133">Transmembrane helix</keyword>
<evidence type="ECO:0000313" key="3">
    <source>
        <dbReference type="EMBL" id="QDZ14121.1"/>
    </source>
</evidence>
<accession>A0A5B8M232</accession>
<evidence type="ECO:0000256" key="2">
    <source>
        <dbReference type="SAM" id="Phobius"/>
    </source>
</evidence>
<name>A0A5B8M232_9MICO</name>
<proteinExistence type="predicted"/>
<evidence type="ECO:0000313" key="4">
    <source>
        <dbReference type="Proteomes" id="UP000320216"/>
    </source>
</evidence>
<keyword evidence="2" id="KW-0472">Membrane</keyword>
<dbReference type="RefSeq" id="WP_146318713.1">
    <property type="nucleotide sequence ID" value="NZ_CP042305.1"/>
</dbReference>
<feature type="region of interest" description="Disordered" evidence="1">
    <location>
        <begin position="130"/>
        <end position="157"/>
    </location>
</feature>
<feature type="transmembrane region" description="Helical" evidence="2">
    <location>
        <begin position="168"/>
        <end position="194"/>
    </location>
</feature>
<dbReference type="EMBL" id="CP042305">
    <property type="protein sequence ID" value="QDZ14121.1"/>
    <property type="molecule type" value="Genomic_DNA"/>
</dbReference>
<organism evidence="3 4">
    <name type="scientific">Humibacter ginsenosidimutans</name>
    <dbReference type="NCBI Taxonomy" id="2599293"/>
    <lineage>
        <taxon>Bacteria</taxon>
        <taxon>Bacillati</taxon>
        <taxon>Actinomycetota</taxon>
        <taxon>Actinomycetes</taxon>
        <taxon>Micrococcales</taxon>
        <taxon>Microbacteriaceae</taxon>
        <taxon>Humibacter</taxon>
    </lineage>
</organism>
<sequence length="195" mass="19790">MNEAREVDDTIVVPRFDDDRTVVVRRPRAEHAVEAAVDAGPGVAAPAGLPTGDDETVMRADLGDETVVRGVASDATVVRPGRAAAEALTRSSTAAAATRAMRVALPDRIAPSANAATGVGVDAVQAYRPRPIPAPPRTPVGAVGGERATRADAPGLPSVRRASRRTGFVALAWLAGACAVTIAGLAALCLVAFAG</sequence>
<evidence type="ECO:0000256" key="1">
    <source>
        <dbReference type="SAM" id="MobiDB-lite"/>
    </source>
</evidence>
<keyword evidence="4" id="KW-1185">Reference proteome</keyword>
<gene>
    <name evidence="3" type="ORF">FPZ11_04415</name>
</gene>
<reference evidence="3 4" key="1">
    <citation type="submission" date="2019-07" db="EMBL/GenBank/DDBJ databases">
        <title>Full genome sequence of Humibacter sp. WJ7-1.</title>
        <authorList>
            <person name="Im W.-T."/>
        </authorList>
    </citation>
    <scope>NUCLEOTIDE SEQUENCE [LARGE SCALE GENOMIC DNA]</scope>
    <source>
        <strain evidence="3 4">WJ7-1</strain>
    </source>
</reference>
<dbReference type="Proteomes" id="UP000320216">
    <property type="component" value="Chromosome"/>
</dbReference>
<dbReference type="KEGG" id="huw:FPZ11_04415"/>
<protein>
    <submittedName>
        <fullName evidence="3">Uncharacterized protein</fullName>
    </submittedName>
</protein>
<dbReference type="AlphaFoldDB" id="A0A5B8M232"/>